<reference evidence="2" key="1">
    <citation type="journal article" date="2021" name="PeerJ">
        <title>Extensive microbial diversity within the chicken gut microbiome revealed by metagenomics and culture.</title>
        <authorList>
            <person name="Gilroy R."/>
            <person name="Ravi A."/>
            <person name="Getino M."/>
            <person name="Pursley I."/>
            <person name="Horton D.L."/>
            <person name="Alikhan N.F."/>
            <person name="Baker D."/>
            <person name="Gharbi K."/>
            <person name="Hall N."/>
            <person name="Watson M."/>
            <person name="Adriaenssens E.M."/>
            <person name="Foster-Nyarko E."/>
            <person name="Jarju S."/>
            <person name="Secka A."/>
            <person name="Antonio M."/>
            <person name="Oren A."/>
            <person name="Chaudhuri R.R."/>
            <person name="La Ragione R."/>
            <person name="Hildebrand F."/>
            <person name="Pallen M.J."/>
        </authorList>
    </citation>
    <scope>NUCLEOTIDE SEQUENCE</scope>
    <source>
        <strain evidence="2">7886</strain>
    </source>
</reference>
<name>A0A921LAL4_9LACO</name>
<dbReference type="Proteomes" id="UP000747013">
    <property type="component" value="Unassembled WGS sequence"/>
</dbReference>
<organism evidence="2 3">
    <name type="scientific">Companilactobacillus farciminis</name>
    <dbReference type="NCBI Taxonomy" id="1612"/>
    <lineage>
        <taxon>Bacteria</taxon>
        <taxon>Bacillati</taxon>
        <taxon>Bacillota</taxon>
        <taxon>Bacilli</taxon>
        <taxon>Lactobacillales</taxon>
        <taxon>Lactobacillaceae</taxon>
        <taxon>Companilactobacillus</taxon>
    </lineage>
</organism>
<reference evidence="2" key="2">
    <citation type="submission" date="2021-09" db="EMBL/GenBank/DDBJ databases">
        <authorList>
            <person name="Gilroy R."/>
        </authorList>
    </citation>
    <scope>NUCLEOTIDE SEQUENCE</scope>
    <source>
        <strain evidence="2">7886</strain>
    </source>
</reference>
<gene>
    <name evidence="2" type="ORF">K8V88_01945</name>
</gene>
<accession>A0A921LAL4</accession>
<comment type="caution">
    <text evidence="2">The sequence shown here is derived from an EMBL/GenBank/DDBJ whole genome shotgun (WGS) entry which is preliminary data.</text>
</comment>
<sequence>MKINKFIKKLPDKQRKLDMKISQNDNFDKLYNDFQKSSRHIDQEQKRMMQSRKDMKKHFDELTERVNKR</sequence>
<protein>
    <submittedName>
        <fullName evidence="2">Uncharacterized protein</fullName>
    </submittedName>
</protein>
<dbReference type="EMBL" id="DYWC01000045">
    <property type="protein sequence ID" value="HJF86176.1"/>
    <property type="molecule type" value="Genomic_DNA"/>
</dbReference>
<dbReference type="AlphaFoldDB" id="A0A921LAL4"/>
<feature type="region of interest" description="Disordered" evidence="1">
    <location>
        <begin position="47"/>
        <end position="69"/>
    </location>
</feature>
<evidence type="ECO:0000313" key="2">
    <source>
        <dbReference type="EMBL" id="HJF86176.1"/>
    </source>
</evidence>
<evidence type="ECO:0000256" key="1">
    <source>
        <dbReference type="SAM" id="MobiDB-lite"/>
    </source>
</evidence>
<proteinExistence type="predicted"/>
<evidence type="ECO:0000313" key="3">
    <source>
        <dbReference type="Proteomes" id="UP000747013"/>
    </source>
</evidence>